<comment type="caution">
    <text evidence="13">The sequence shown here is derived from an EMBL/GenBank/DDBJ whole genome shotgun (WGS) entry which is preliminary data.</text>
</comment>
<evidence type="ECO:0000256" key="5">
    <source>
        <dbReference type="ARBA" id="ARBA00023002"/>
    </source>
</evidence>
<reference evidence="14" key="1">
    <citation type="journal article" date="2019" name="Int. J. Syst. Evol. Microbiol.">
        <title>The Global Catalogue of Microorganisms (GCM) 10K type strain sequencing project: providing services to taxonomists for standard genome sequencing and annotation.</title>
        <authorList>
            <consortium name="The Broad Institute Genomics Platform"/>
            <consortium name="The Broad Institute Genome Sequencing Center for Infectious Disease"/>
            <person name="Wu L."/>
            <person name="Ma J."/>
        </authorList>
    </citation>
    <scope>NUCLEOTIDE SEQUENCE [LARGE SCALE GENOMIC DNA]</scope>
    <source>
        <strain evidence="14">CCUG 61485</strain>
    </source>
</reference>
<comment type="function">
    <text evidence="1">Thiol-specific peroxidase that catalyzes the reduction of hydrogen peroxide and organic hydroperoxides to water and alcohols, respectively. Plays a role in cell protection against oxidative stress by detoxifying peroxides and as sensor of hydrogen peroxide-mediated signaling events.</text>
</comment>
<dbReference type="InterPro" id="IPR036249">
    <property type="entry name" value="Thioredoxin-like_sf"/>
</dbReference>
<keyword evidence="14" id="KW-1185">Reference proteome</keyword>
<dbReference type="Gene3D" id="3.40.30.10">
    <property type="entry name" value="Glutaredoxin"/>
    <property type="match status" value="1"/>
</dbReference>
<keyword evidence="7" id="KW-0676">Redox-active center</keyword>
<keyword evidence="6" id="KW-1015">Disulfide bond</keyword>
<dbReference type="CDD" id="cd02970">
    <property type="entry name" value="PRX_like2"/>
    <property type="match status" value="1"/>
</dbReference>
<dbReference type="Pfam" id="PF00578">
    <property type="entry name" value="AhpC-TSA"/>
    <property type="match status" value="1"/>
</dbReference>
<dbReference type="PANTHER" id="PTHR42801:SF7">
    <property type="entry name" value="SLL1159 PROTEIN"/>
    <property type="match status" value="1"/>
</dbReference>
<dbReference type="Proteomes" id="UP001597201">
    <property type="component" value="Unassembled WGS sequence"/>
</dbReference>
<evidence type="ECO:0000256" key="11">
    <source>
        <dbReference type="ARBA" id="ARBA00049091"/>
    </source>
</evidence>
<name>A0ABW3Y1M8_9FLAO</name>
<evidence type="ECO:0000313" key="14">
    <source>
        <dbReference type="Proteomes" id="UP001597201"/>
    </source>
</evidence>
<dbReference type="InterPro" id="IPR013766">
    <property type="entry name" value="Thioredoxin_domain"/>
</dbReference>
<keyword evidence="5" id="KW-0560">Oxidoreductase</keyword>
<evidence type="ECO:0000259" key="12">
    <source>
        <dbReference type="PROSITE" id="PS51352"/>
    </source>
</evidence>
<proteinExistence type="inferred from homology"/>
<accession>A0ABW3Y1M8</accession>
<keyword evidence="3" id="KW-0575">Peroxidase</keyword>
<dbReference type="RefSeq" id="WP_377177806.1">
    <property type="nucleotide sequence ID" value="NZ_JBHTMY010000003.1"/>
</dbReference>
<evidence type="ECO:0000256" key="10">
    <source>
        <dbReference type="ARBA" id="ARBA00042639"/>
    </source>
</evidence>
<dbReference type="EMBL" id="JBHTMY010000003">
    <property type="protein sequence ID" value="MFD1315534.1"/>
    <property type="molecule type" value="Genomic_DNA"/>
</dbReference>
<dbReference type="InterPro" id="IPR000866">
    <property type="entry name" value="AhpC/TSA"/>
</dbReference>
<evidence type="ECO:0000256" key="1">
    <source>
        <dbReference type="ARBA" id="ARBA00003330"/>
    </source>
</evidence>
<organism evidence="13 14">
    <name type="scientific">Namhaeicola litoreus</name>
    <dbReference type="NCBI Taxonomy" id="1052145"/>
    <lineage>
        <taxon>Bacteria</taxon>
        <taxon>Pseudomonadati</taxon>
        <taxon>Bacteroidota</taxon>
        <taxon>Flavobacteriia</taxon>
        <taxon>Flavobacteriales</taxon>
        <taxon>Flavobacteriaceae</taxon>
        <taxon>Namhaeicola</taxon>
    </lineage>
</organism>
<evidence type="ECO:0000256" key="7">
    <source>
        <dbReference type="ARBA" id="ARBA00023284"/>
    </source>
</evidence>
<keyword evidence="4" id="KW-0049">Antioxidant</keyword>
<evidence type="ECO:0000256" key="4">
    <source>
        <dbReference type="ARBA" id="ARBA00022862"/>
    </source>
</evidence>
<dbReference type="InterPro" id="IPR050924">
    <property type="entry name" value="Peroxiredoxin_BCP/PrxQ"/>
</dbReference>
<evidence type="ECO:0000256" key="3">
    <source>
        <dbReference type="ARBA" id="ARBA00022559"/>
    </source>
</evidence>
<comment type="catalytic activity">
    <reaction evidence="11">
        <text>a hydroperoxide + [thioredoxin]-dithiol = an alcohol + [thioredoxin]-disulfide + H2O</text>
        <dbReference type="Rhea" id="RHEA:62620"/>
        <dbReference type="Rhea" id="RHEA-COMP:10698"/>
        <dbReference type="Rhea" id="RHEA-COMP:10700"/>
        <dbReference type="ChEBI" id="CHEBI:15377"/>
        <dbReference type="ChEBI" id="CHEBI:29950"/>
        <dbReference type="ChEBI" id="CHEBI:30879"/>
        <dbReference type="ChEBI" id="CHEBI:35924"/>
        <dbReference type="ChEBI" id="CHEBI:50058"/>
        <dbReference type="EC" id="1.11.1.24"/>
    </reaction>
</comment>
<dbReference type="PROSITE" id="PS51352">
    <property type="entry name" value="THIOREDOXIN_2"/>
    <property type="match status" value="1"/>
</dbReference>
<dbReference type="EC" id="1.11.1.24" evidence="2"/>
<gene>
    <name evidence="13" type="ORF">ACFQ39_07910</name>
</gene>
<evidence type="ECO:0000256" key="8">
    <source>
        <dbReference type="ARBA" id="ARBA00032824"/>
    </source>
</evidence>
<evidence type="ECO:0000313" key="13">
    <source>
        <dbReference type="EMBL" id="MFD1315534.1"/>
    </source>
</evidence>
<protein>
    <recommendedName>
        <fullName evidence="2">thioredoxin-dependent peroxiredoxin</fullName>
        <ecNumber evidence="2">1.11.1.24</ecNumber>
    </recommendedName>
    <alternativeName>
        <fullName evidence="8">Thioredoxin peroxidase</fullName>
    </alternativeName>
    <alternativeName>
        <fullName evidence="10">Thioredoxin-dependent peroxiredoxin Bcp</fullName>
    </alternativeName>
</protein>
<sequence>MKSSIFLFLLITTFTYGQIDLKPLKIGEMAPVISGTDQFGKSINSTEILPDQKILLIFYRGNWCPHCQIHLAKLQDNIVEISNKKVKVIVVTPETVEKTKETSNKWEATYSILHDTDNKIMEAYHVAFEVNKMNVPNYFEAVSKKVAENNGMDNMVLPVPATYLIGNDGKIMYVQFDPDYKNRSDFDEIKKYL</sequence>
<evidence type="ECO:0000256" key="2">
    <source>
        <dbReference type="ARBA" id="ARBA00013017"/>
    </source>
</evidence>
<evidence type="ECO:0000256" key="9">
    <source>
        <dbReference type="ARBA" id="ARBA00038489"/>
    </source>
</evidence>
<dbReference type="PANTHER" id="PTHR42801">
    <property type="entry name" value="THIOREDOXIN-DEPENDENT PEROXIDE REDUCTASE"/>
    <property type="match status" value="1"/>
</dbReference>
<feature type="domain" description="Thioredoxin" evidence="12">
    <location>
        <begin position="24"/>
        <end position="193"/>
    </location>
</feature>
<evidence type="ECO:0000256" key="6">
    <source>
        <dbReference type="ARBA" id="ARBA00023157"/>
    </source>
</evidence>
<dbReference type="SUPFAM" id="SSF52833">
    <property type="entry name" value="Thioredoxin-like"/>
    <property type="match status" value="1"/>
</dbReference>
<comment type="similarity">
    <text evidence="9">Belongs to the peroxiredoxin family. BCP/PrxQ subfamily.</text>
</comment>